<organism evidence="8 9">
    <name type="scientific">Hoylesella marshii DSM 16973 = JCM 13450</name>
    <dbReference type="NCBI Taxonomy" id="862515"/>
    <lineage>
        <taxon>Bacteria</taxon>
        <taxon>Pseudomonadati</taxon>
        <taxon>Bacteroidota</taxon>
        <taxon>Bacteroidia</taxon>
        <taxon>Bacteroidales</taxon>
        <taxon>Prevotellaceae</taxon>
        <taxon>Hoylesella</taxon>
    </lineage>
</organism>
<dbReference type="Proteomes" id="UP000004394">
    <property type="component" value="Unassembled WGS sequence"/>
</dbReference>
<reference evidence="8" key="1">
    <citation type="submission" date="2010-07" db="EMBL/GenBank/DDBJ databases">
        <authorList>
            <person name="Muzny D."/>
            <person name="Qin X."/>
            <person name="Deng J."/>
            <person name="Jiang H."/>
            <person name="Liu Y."/>
            <person name="Qu J."/>
            <person name="Song X.-Z."/>
            <person name="Zhang L."/>
            <person name="Thornton R."/>
            <person name="Coyle M."/>
            <person name="Francisco L."/>
            <person name="Jackson L."/>
            <person name="Javaid M."/>
            <person name="Korchina V."/>
            <person name="Kovar C."/>
            <person name="Mata R."/>
            <person name="Mathew T."/>
            <person name="Ngo R."/>
            <person name="Nguyen L."/>
            <person name="Nguyen N."/>
            <person name="Okwuonu G."/>
            <person name="Ongeri F."/>
            <person name="Pham C."/>
            <person name="Simmons D."/>
            <person name="Wilczek-Boney K."/>
            <person name="Hale W."/>
            <person name="Jakkamsetti A."/>
            <person name="Pham P."/>
            <person name="Ruth R."/>
            <person name="San Lucas F."/>
            <person name="Warren J."/>
            <person name="Zhang J."/>
            <person name="Zhao Z."/>
            <person name="Zhou C."/>
            <person name="Zhu D."/>
            <person name="Lee S."/>
            <person name="Bess C."/>
            <person name="Blankenburg K."/>
            <person name="Forbes L."/>
            <person name="Fu Q."/>
            <person name="Gubbala S."/>
            <person name="Hirani K."/>
            <person name="Jayaseelan J.C."/>
            <person name="Lara F."/>
            <person name="Munidasa M."/>
            <person name="Palculict T."/>
            <person name="Patil S."/>
            <person name="Pu L.-L."/>
            <person name="Saada N."/>
            <person name="Tang L."/>
            <person name="Weissenberger G."/>
            <person name="Zhu Y."/>
            <person name="Hemphill L."/>
            <person name="Shang Y."/>
            <person name="Youmans B."/>
            <person name="Ayvaz T."/>
            <person name="Ross M."/>
            <person name="Santibanez J."/>
            <person name="Aqrawi P."/>
            <person name="Gross S."/>
            <person name="Joshi V."/>
            <person name="Fowler G."/>
            <person name="Nazareth L."/>
            <person name="Reid J."/>
            <person name="Worley K."/>
            <person name="Petrosino J."/>
            <person name="Highlander S."/>
            <person name="Gibbs R."/>
        </authorList>
    </citation>
    <scope>NUCLEOTIDE SEQUENCE [LARGE SCALE GENOMIC DNA]</scope>
    <source>
        <strain evidence="8">DSM 16973</strain>
    </source>
</reference>
<name>E0NSR7_9BACT</name>
<dbReference type="eggNOG" id="COG2003">
    <property type="taxonomic scope" value="Bacteria"/>
</dbReference>
<evidence type="ECO:0000256" key="1">
    <source>
        <dbReference type="ARBA" id="ARBA00022670"/>
    </source>
</evidence>
<dbReference type="PROSITE" id="PS50249">
    <property type="entry name" value="MPN"/>
    <property type="match status" value="1"/>
</dbReference>
<accession>E0NSR7</accession>
<evidence type="ECO:0000259" key="7">
    <source>
        <dbReference type="PROSITE" id="PS50249"/>
    </source>
</evidence>
<sequence>MKTTPTKLSITQWAEEDRPREKLRDQGAESLSNAELLAIIIGSGTPHESAVELMKRILSDNNNSLSHLGKLRISDLCRYNGIGEAKAISLLAAYELGKRRQREKVGERPDLGSATAIYNYMHPIMQDLDVEEAWVLLMNQNYRLIRPFRISHGGLSDTFIDVRIVIREALLCNATTLALVHNHPSNHPQPSHQDDSITRQIKAACDTMHLHFLDHIIIVDGRYYSYCEEGRL</sequence>
<keyword evidence="2" id="KW-0479">Metal-binding</keyword>
<comment type="similarity">
    <text evidence="6">Belongs to the UPF0758 family.</text>
</comment>
<gene>
    <name evidence="8" type="primary">radC</name>
    <name evidence="8" type="ORF">HMPREF0658_1269</name>
</gene>
<evidence type="ECO:0000256" key="2">
    <source>
        <dbReference type="ARBA" id="ARBA00022723"/>
    </source>
</evidence>
<protein>
    <submittedName>
        <fullName evidence="8">DNA repair protein RadC</fullName>
    </submittedName>
</protein>
<keyword evidence="3" id="KW-0378">Hydrolase</keyword>
<keyword evidence="1" id="KW-0645">Protease</keyword>
<comment type="caution">
    <text evidence="8">The sequence shown here is derived from an EMBL/GenBank/DDBJ whole genome shotgun (WGS) entry which is preliminary data.</text>
</comment>
<evidence type="ECO:0000313" key="8">
    <source>
        <dbReference type="EMBL" id="EFM01781.1"/>
    </source>
</evidence>
<dbReference type="InterPro" id="IPR025657">
    <property type="entry name" value="RadC_JAB"/>
</dbReference>
<evidence type="ECO:0000313" key="9">
    <source>
        <dbReference type="Proteomes" id="UP000004394"/>
    </source>
</evidence>
<proteinExistence type="inferred from homology"/>
<keyword evidence="9" id="KW-1185">Reference proteome</keyword>
<dbReference type="PANTHER" id="PTHR30471">
    <property type="entry name" value="DNA REPAIR PROTEIN RADC"/>
    <property type="match status" value="1"/>
</dbReference>
<keyword evidence="4" id="KW-0862">Zinc</keyword>
<dbReference type="NCBIfam" id="NF000642">
    <property type="entry name" value="PRK00024.1"/>
    <property type="match status" value="1"/>
</dbReference>
<dbReference type="CDD" id="cd08071">
    <property type="entry name" value="MPN_DUF2466"/>
    <property type="match status" value="1"/>
</dbReference>
<dbReference type="PANTHER" id="PTHR30471:SF3">
    <property type="entry name" value="UPF0758 PROTEIN YEES-RELATED"/>
    <property type="match status" value="1"/>
</dbReference>
<dbReference type="InterPro" id="IPR001405">
    <property type="entry name" value="UPF0758"/>
</dbReference>
<dbReference type="GO" id="GO:0046872">
    <property type="term" value="F:metal ion binding"/>
    <property type="evidence" value="ECO:0007669"/>
    <property type="project" value="UniProtKB-KW"/>
</dbReference>
<dbReference type="InterPro" id="IPR046778">
    <property type="entry name" value="UPF0758_N"/>
</dbReference>
<dbReference type="Pfam" id="PF20582">
    <property type="entry name" value="UPF0758_N"/>
    <property type="match status" value="1"/>
</dbReference>
<evidence type="ECO:0000256" key="6">
    <source>
        <dbReference type="RuleBase" id="RU003797"/>
    </source>
</evidence>
<evidence type="ECO:0000256" key="5">
    <source>
        <dbReference type="ARBA" id="ARBA00023049"/>
    </source>
</evidence>
<dbReference type="RefSeq" id="WP_006949289.1">
    <property type="nucleotide sequence ID" value="NZ_BAJI01000003.1"/>
</dbReference>
<dbReference type="NCBIfam" id="TIGR00608">
    <property type="entry name" value="radc"/>
    <property type="match status" value="1"/>
</dbReference>
<dbReference type="STRING" id="862515.HMPREF0658_1269"/>
<dbReference type="GO" id="GO:0008237">
    <property type="term" value="F:metallopeptidase activity"/>
    <property type="evidence" value="ECO:0007669"/>
    <property type="project" value="UniProtKB-KW"/>
</dbReference>
<dbReference type="Pfam" id="PF04002">
    <property type="entry name" value="RadC"/>
    <property type="match status" value="1"/>
</dbReference>
<dbReference type="OrthoDB" id="9804482at2"/>
<keyword evidence="5" id="KW-0482">Metalloprotease</keyword>
<dbReference type="Gene3D" id="3.40.140.10">
    <property type="entry name" value="Cytidine Deaminase, domain 2"/>
    <property type="match status" value="1"/>
</dbReference>
<evidence type="ECO:0000256" key="4">
    <source>
        <dbReference type="ARBA" id="ARBA00022833"/>
    </source>
</evidence>
<dbReference type="EMBL" id="AEEI01000043">
    <property type="protein sequence ID" value="EFM01781.1"/>
    <property type="molecule type" value="Genomic_DNA"/>
</dbReference>
<evidence type="ECO:0000256" key="3">
    <source>
        <dbReference type="ARBA" id="ARBA00022801"/>
    </source>
</evidence>
<dbReference type="HOGENOM" id="CLU_073529_0_2_10"/>
<dbReference type="AlphaFoldDB" id="E0NSR7"/>
<dbReference type="GO" id="GO:0006508">
    <property type="term" value="P:proteolysis"/>
    <property type="evidence" value="ECO:0007669"/>
    <property type="project" value="UniProtKB-KW"/>
</dbReference>
<feature type="domain" description="MPN" evidence="7">
    <location>
        <begin position="110"/>
        <end position="232"/>
    </location>
</feature>
<dbReference type="InterPro" id="IPR037518">
    <property type="entry name" value="MPN"/>
</dbReference>